<dbReference type="OrthoDB" id="3341590at2759"/>
<dbReference type="InterPro" id="IPR015798">
    <property type="entry name" value="Cu_amine_oxidase_C"/>
</dbReference>
<dbReference type="STRING" id="1353952.A0A165F163"/>
<evidence type="ECO:0000259" key="11">
    <source>
        <dbReference type="Pfam" id="PF01179"/>
    </source>
</evidence>
<dbReference type="PANTHER" id="PTHR10638:SF20">
    <property type="entry name" value="AMINE OXIDASE"/>
    <property type="match status" value="1"/>
</dbReference>
<dbReference type="EC" id="1.4.3.-" evidence="9"/>
<dbReference type="AlphaFoldDB" id="A0A165F163"/>
<dbReference type="Pfam" id="PF09248">
    <property type="entry name" value="DUF1965"/>
    <property type="match status" value="1"/>
</dbReference>
<feature type="active site" description="Proton acceptor" evidence="7">
    <location>
        <position position="417"/>
    </location>
</feature>
<evidence type="ECO:0000256" key="5">
    <source>
        <dbReference type="ARBA" id="ARBA00023002"/>
    </source>
</evidence>
<feature type="active site" description="Schiff-base intermediate with substrate; via topaquinone" evidence="7">
    <location>
        <position position="499"/>
    </location>
</feature>
<dbReference type="InterPro" id="IPR015800">
    <property type="entry name" value="Cu_amine_oxidase_N2"/>
</dbReference>
<keyword evidence="4 7" id="KW-0801">TPQ</keyword>
<dbReference type="GO" id="GO:0048038">
    <property type="term" value="F:quinone binding"/>
    <property type="evidence" value="ECO:0007669"/>
    <property type="project" value="InterPro"/>
</dbReference>
<organism evidence="14 15">
    <name type="scientific">Calocera cornea HHB12733</name>
    <dbReference type="NCBI Taxonomy" id="1353952"/>
    <lineage>
        <taxon>Eukaryota</taxon>
        <taxon>Fungi</taxon>
        <taxon>Dikarya</taxon>
        <taxon>Basidiomycota</taxon>
        <taxon>Agaricomycotina</taxon>
        <taxon>Dacrymycetes</taxon>
        <taxon>Dacrymycetales</taxon>
        <taxon>Dacrymycetaceae</taxon>
        <taxon>Calocera</taxon>
    </lineage>
</organism>
<comment type="cofactor">
    <cofactor evidence="1">
        <name>Cu cation</name>
        <dbReference type="ChEBI" id="CHEBI:23378"/>
    </cofactor>
</comment>
<feature type="domain" description="Copper amine oxidase catalytic" evidence="11">
    <location>
        <begin position="343"/>
        <end position="749"/>
    </location>
</feature>
<sequence>MSPAAYQPLKLDGDGVPKPASRRSRFTAITITVCALLVSLYFLSPLGKAANVYSSNNSEYAKEPVPSMCMNTAPPTVSAKANPWKNLNVDEVVQLRSWLSRDELNLNLTRSDIASLSDNSIFLIENVRPPKADVLAYLDHDGDAPKRFARVTIHHGAAAEPVIRDYIVGPLPLSTDTTIRQLTEIYHEPDVPYNARGFAQMGEMVSAVQRFMTPLENITQELFGGTARGLPNDTLVASGAAPFSFDGSFRRAWLTWRRNTAGPWLHPLGFFQYVSMDGTDPSQWKLLKVVYNHQIFDSNEEFIEAFQNGTLQRLPYPDEKDPIWSSRQRRGPAPDLDDRAGPRSVSFNGLRYRVDRDNQYLTWMGWRMYLGFDRDMGLSLWDVGFRGERIIYELAPQEAMAQYAGNDPVQATTAWLDRYFGMGASVRDMLPGYDCPAEAQYFPATVHTALGSYTRERAICVFELDTGRPMTRHHGYLHEHGVVKGYAMTVRSISTVGNYDYLFDYTFFVDGTIEVRLSASGYLQGGYWESKQTGYGSRIREQTMGSLHDHVINYKVDLDIAGTENSLLETTTSVEEVTHPWLEDDWGKTVLQQHIVHRYIATEDEALLKYPKNFQGGYSIMNKNATNAWGNARGYAVHAGVNPIHNTVVGSKRLLKNANWAQYNLAVSQRKETEPTSSSMWNMNLPGKPTVDFHRFFDSESLDQEDLVAWISVGTHHLPQAEDVPNTRTITATSSFFLTPLNYFDYDVSIDSTNAILVNIPTEAGGEYTFEDYGVKSDFCLPPPVAPVTYSNGVEYGLDGKRASPRTAEDLRKNAELYHRIKMEI</sequence>
<keyword evidence="5 9" id="KW-0560">Oxidoreductase</keyword>
<dbReference type="Pfam" id="PF02727">
    <property type="entry name" value="Cu_amine_oxidN2"/>
    <property type="match status" value="1"/>
</dbReference>
<dbReference type="InterPro" id="IPR016182">
    <property type="entry name" value="Cu_amine_oxidase_N-reg"/>
</dbReference>
<comment type="cofactor">
    <cofactor evidence="9">
        <name>Cu cation</name>
        <dbReference type="ChEBI" id="CHEBI:23378"/>
    </cofactor>
    <text evidence="9">Contains 1 topaquinone per subunit.</text>
</comment>
<keyword evidence="3 9" id="KW-0479">Metal-binding</keyword>
<protein>
    <recommendedName>
        <fullName evidence="9">Amine oxidase</fullName>
        <ecNumber evidence="9">1.4.3.-</ecNumber>
    </recommendedName>
</protein>
<evidence type="ECO:0000313" key="15">
    <source>
        <dbReference type="Proteomes" id="UP000076842"/>
    </source>
</evidence>
<comment type="PTM">
    <text evidence="8 9">Topaquinone (TPQ) is generated by copper-dependent autoxidation of a specific tyrosyl residue.</text>
</comment>
<dbReference type="Proteomes" id="UP000076842">
    <property type="component" value="Unassembled WGS sequence"/>
</dbReference>
<evidence type="ECO:0000259" key="13">
    <source>
        <dbReference type="Pfam" id="PF09248"/>
    </source>
</evidence>
<evidence type="ECO:0000256" key="10">
    <source>
        <dbReference type="SAM" id="MobiDB-lite"/>
    </source>
</evidence>
<reference evidence="14 15" key="1">
    <citation type="journal article" date="2016" name="Mol. Biol. Evol.">
        <title>Comparative Genomics of Early-Diverging Mushroom-Forming Fungi Provides Insights into the Origins of Lignocellulose Decay Capabilities.</title>
        <authorList>
            <person name="Nagy L.G."/>
            <person name="Riley R."/>
            <person name="Tritt A."/>
            <person name="Adam C."/>
            <person name="Daum C."/>
            <person name="Floudas D."/>
            <person name="Sun H."/>
            <person name="Yadav J.S."/>
            <person name="Pangilinan J."/>
            <person name="Larsson K.H."/>
            <person name="Matsuura K."/>
            <person name="Barry K."/>
            <person name="Labutti K."/>
            <person name="Kuo R."/>
            <person name="Ohm R.A."/>
            <person name="Bhattacharya S.S."/>
            <person name="Shirouzu T."/>
            <person name="Yoshinaga Y."/>
            <person name="Martin F.M."/>
            <person name="Grigoriev I.V."/>
            <person name="Hibbett D.S."/>
        </authorList>
    </citation>
    <scope>NUCLEOTIDE SEQUENCE [LARGE SCALE GENOMIC DNA]</scope>
    <source>
        <strain evidence="14 15">HHB12733</strain>
    </source>
</reference>
<evidence type="ECO:0000256" key="3">
    <source>
        <dbReference type="ARBA" id="ARBA00022723"/>
    </source>
</evidence>
<keyword evidence="15" id="KW-1185">Reference proteome</keyword>
<feature type="domain" description="Copper amine oxidase N2-terminal" evidence="12">
    <location>
        <begin position="106"/>
        <end position="172"/>
    </location>
</feature>
<dbReference type="InterPro" id="IPR036460">
    <property type="entry name" value="Cu_amine_oxidase_C_sf"/>
</dbReference>
<keyword evidence="6 9" id="KW-0186">Copper</keyword>
<evidence type="ECO:0000256" key="4">
    <source>
        <dbReference type="ARBA" id="ARBA00022772"/>
    </source>
</evidence>
<evidence type="ECO:0000256" key="1">
    <source>
        <dbReference type="ARBA" id="ARBA00001935"/>
    </source>
</evidence>
<dbReference type="EMBL" id="KV423986">
    <property type="protein sequence ID" value="KZT55972.1"/>
    <property type="molecule type" value="Genomic_DNA"/>
</dbReference>
<gene>
    <name evidence="14" type="ORF">CALCODRAFT_471663</name>
</gene>
<evidence type="ECO:0000313" key="14">
    <source>
        <dbReference type="EMBL" id="KZT55972.1"/>
    </source>
</evidence>
<evidence type="ECO:0000256" key="9">
    <source>
        <dbReference type="RuleBase" id="RU000672"/>
    </source>
</evidence>
<dbReference type="PRINTS" id="PR00766">
    <property type="entry name" value="CUDAOXIDASE"/>
</dbReference>
<dbReference type="Gene3D" id="2.70.98.20">
    <property type="entry name" value="Copper amine oxidase, catalytic domain"/>
    <property type="match status" value="1"/>
</dbReference>
<evidence type="ECO:0000256" key="7">
    <source>
        <dbReference type="PIRSR" id="PIRSR600269-50"/>
    </source>
</evidence>
<proteinExistence type="inferred from homology"/>
<feature type="domain" description="DUF1965" evidence="13">
    <location>
        <begin position="265"/>
        <end position="331"/>
    </location>
</feature>
<dbReference type="InterPro" id="IPR000269">
    <property type="entry name" value="Cu_amine_oxidase"/>
</dbReference>
<feature type="modified residue" description="2',4',5'-topaquinone" evidence="8">
    <location>
        <position position="499"/>
    </location>
</feature>
<evidence type="ECO:0000256" key="2">
    <source>
        <dbReference type="ARBA" id="ARBA00007983"/>
    </source>
</evidence>
<accession>A0A165F163</accession>
<feature type="region of interest" description="Disordered" evidence="10">
    <location>
        <begin position="317"/>
        <end position="342"/>
    </location>
</feature>
<dbReference type="InterPro" id="IPR015328">
    <property type="entry name" value="DUF1965"/>
</dbReference>
<evidence type="ECO:0000256" key="8">
    <source>
        <dbReference type="PIRSR" id="PIRSR600269-51"/>
    </source>
</evidence>
<dbReference type="SUPFAM" id="SSF54416">
    <property type="entry name" value="Amine oxidase N-terminal region"/>
    <property type="match status" value="2"/>
</dbReference>
<dbReference type="GO" id="GO:0005507">
    <property type="term" value="F:copper ion binding"/>
    <property type="evidence" value="ECO:0007669"/>
    <property type="project" value="InterPro"/>
</dbReference>
<dbReference type="Gene3D" id="3.10.450.40">
    <property type="match status" value="2"/>
</dbReference>
<dbReference type="PANTHER" id="PTHR10638">
    <property type="entry name" value="COPPER AMINE OXIDASE"/>
    <property type="match status" value="1"/>
</dbReference>
<name>A0A165F163_9BASI</name>
<evidence type="ECO:0000256" key="6">
    <source>
        <dbReference type="ARBA" id="ARBA00023008"/>
    </source>
</evidence>
<comment type="similarity">
    <text evidence="2 9">Belongs to the copper/topaquinone oxidase family.</text>
</comment>
<dbReference type="GO" id="GO:0008131">
    <property type="term" value="F:primary methylamine oxidase activity"/>
    <property type="evidence" value="ECO:0007669"/>
    <property type="project" value="InterPro"/>
</dbReference>
<dbReference type="GO" id="GO:0009308">
    <property type="term" value="P:amine metabolic process"/>
    <property type="evidence" value="ECO:0007669"/>
    <property type="project" value="UniProtKB-UniRule"/>
</dbReference>
<evidence type="ECO:0000259" key="12">
    <source>
        <dbReference type="Pfam" id="PF02727"/>
    </source>
</evidence>
<dbReference type="SUPFAM" id="SSF49998">
    <property type="entry name" value="Amine oxidase catalytic domain"/>
    <property type="match status" value="1"/>
</dbReference>
<dbReference type="Pfam" id="PF01179">
    <property type="entry name" value="Cu_amine_oxid"/>
    <property type="match status" value="1"/>
</dbReference>
<dbReference type="GO" id="GO:0005886">
    <property type="term" value="C:plasma membrane"/>
    <property type="evidence" value="ECO:0007669"/>
    <property type="project" value="TreeGrafter"/>
</dbReference>
<dbReference type="InParanoid" id="A0A165F163"/>